<accession>A0A1X7U7C2</accession>
<dbReference type="EnsemblMetazoa" id="Aqu2.1.23665_001">
    <property type="protein sequence ID" value="Aqu2.1.23665_001"/>
    <property type="gene ID" value="Aqu2.1.23665"/>
</dbReference>
<dbReference type="AlphaFoldDB" id="A0A1X7U7C2"/>
<dbReference type="InParanoid" id="A0A1X7U7C2"/>
<organism evidence="2">
    <name type="scientific">Amphimedon queenslandica</name>
    <name type="common">Sponge</name>
    <dbReference type="NCBI Taxonomy" id="400682"/>
    <lineage>
        <taxon>Eukaryota</taxon>
        <taxon>Metazoa</taxon>
        <taxon>Porifera</taxon>
        <taxon>Demospongiae</taxon>
        <taxon>Heteroscleromorpha</taxon>
        <taxon>Haplosclerida</taxon>
        <taxon>Niphatidae</taxon>
        <taxon>Amphimedon</taxon>
    </lineage>
</organism>
<dbReference type="PANTHER" id="PTHR46007">
    <property type="entry name" value="MEDIATOR OF RNA POLYMERASE II TRANSCRIPTION SUBUNIT 12"/>
    <property type="match status" value="1"/>
</dbReference>
<dbReference type="GO" id="GO:0016592">
    <property type="term" value="C:mediator complex"/>
    <property type="evidence" value="ECO:0007669"/>
    <property type="project" value="TreeGrafter"/>
</dbReference>
<evidence type="ECO:0000256" key="1">
    <source>
        <dbReference type="SAM" id="MobiDB-lite"/>
    </source>
</evidence>
<feature type="region of interest" description="Disordered" evidence="1">
    <location>
        <begin position="17"/>
        <end position="66"/>
    </location>
</feature>
<dbReference type="InterPro" id="IPR051647">
    <property type="entry name" value="Mediator_comp_sub12"/>
</dbReference>
<feature type="compositionally biased region" description="Low complexity" evidence="1">
    <location>
        <begin position="20"/>
        <end position="36"/>
    </location>
</feature>
<dbReference type="GO" id="GO:0003713">
    <property type="term" value="F:transcription coactivator activity"/>
    <property type="evidence" value="ECO:0007669"/>
    <property type="project" value="TreeGrafter"/>
</dbReference>
<sequence>VINIETEILNKDYDSCLHKQQQQQTQQQQQQQQQQQESSHPSIDIYSYTVDDEEDHSTADNDEYAVPDDLFEVKRKGSNPPPSVPPPYAWKGIAMVEESVNGVGNSSSVDNFDCLYATIGSKEEEKEQAISALPAYVVTIPTISCYAACNNFNVPPALAPASAGFFLNKNDEYTSNMSTVHYCDYCESQCSADCEQIPKYGSTVLWCMRSVPANSSKEESMNNGDGDGFIFDNSVSVEWIEPSPTLASPSYLSSPVNHQLCLCSSSTGATQCNSSSDEGVYKCIIKGSDVTETLQFTYSVYKLTTVPSTSAPGNNVIITSSSSVKNDQNSTLPYYGGIGLLATTNLLTFIVLVTSCVALGRSRANVTVQSNPIGSLSVINIETEILNKDYDSCLHKQQQQQTQQQQQQQESSHPSIDIYSYVVVDEDCTHSTADDNDEYAVPDDLFEMKKKGSNPPPPVPPPYAGKGLLRWKRHALGRSRANVTVQSNPIRSS</sequence>
<evidence type="ECO:0000313" key="2">
    <source>
        <dbReference type="EnsemblMetazoa" id="Aqu2.1.23665_001"/>
    </source>
</evidence>
<dbReference type="GO" id="GO:0045944">
    <property type="term" value="P:positive regulation of transcription by RNA polymerase II"/>
    <property type="evidence" value="ECO:0007669"/>
    <property type="project" value="TreeGrafter"/>
</dbReference>
<proteinExistence type="predicted"/>
<reference evidence="2" key="1">
    <citation type="submission" date="2017-05" db="UniProtKB">
        <authorList>
            <consortium name="EnsemblMetazoa"/>
        </authorList>
    </citation>
    <scope>IDENTIFICATION</scope>
</reference>
<dbReference type="PANTHER" id="PTHR46007:SF8">
    <property type="entry name" value="C2H2-TYPE DOMAIN-CONTAINING PROTEIN"/>
    <property type="match status" value="1"/>
</dbReference>
<name>A0A1X7U7C2_AMPQE</name>
<feature type="compositionally biased region" description="Acidic residues" evidence="1">
    <location>
        <begin position="50"/>
        <end position="66"/>
    </location>
</feature>
<protein>
    <submittedName>
        <fullName evidence="2">Uncharacterized protein</fullName>
    </submittedName>
</protein>